<accession>A0A9P1GPA4</accession>
<dbReference type="Proteomes" id="UP001152797">
    <property type="component" value="Unassembled WGS sequence"/>
</dbReference>
<evidence type="ECO:0000313" key="3">
    <source>
        <dbReference type="Proteomes" id="UP001152797"/>
    </source>
</evidence>
<keyword evidence="3" id="KW-1185">Reference proteome</keyword>
<gene>
    <name evidence="1" type="ORF">C1SCF055_LOCUS43004</name>
</gene>
<evidence type="ECO:0000313" key="2">
    <source>
        <dbReference type="EMBL" id="CAL1171812.1"/>
    </source>
</evidence>
<proteinExistence type="predicted"/>
<organism evidence="1">
    <name type="scientific">Cladocopium goreaui</name>
    <dbReference type="NCBI Taxonomy" id="2562237"/>
    <lineage>
        <taxon>Eukaryota</taxon>
        <taxon>Sar</taxon>
        <taxon>Alveolata</taxon>
        <taxon>Dinophyceae</taxon>
        <taxon>Suessiales</taxon>
        <taxon>Symbiodiniaceae</taxon>
        <taxon>Cladocopium</taxon>
    </lineage>
</organism>
<sequence length="109" mass="11703">MFIQQAMARRAFTSAVKSAHCLFTGLKAGESNGGVWRFNTSELWQGALDFGRSLSLNAAARSDVNLIQQTSDGFSNQNSCLVTGLGSMDKGLQSAKSVLASNSYRWCSS</sequence>
<dbReference type="EMBL" id="CAMXCT020006694">
    <property type="protein sequence ID" value="CAL1171812.1"/>
    <property type="molecule type" value="Genomic_DNA"/>
</dbReference>
<dbReference type="EMBL" id="CAMXCT010006694">
    <property type="protein sequence ID" value="CAI4018437.1"/>
    <property type="molecule type" value="Genomic_DNA"/>
</dbReference>
<protein>
    <submittedName>
        <fullName evidence="1">Uncharacterized protein</fullName>
    </submittedName>
</protein>
<reference evidence="1" key="1">
    <citation type="submission" date="2022-10" db="EMBL/GenBank/DDBJ databases">
        <authorList>
            <person name="Chen Y."/>
            <person name="Dougan E. K."/>
            <person name="Chan C."/>
            <person name="Rhodes N."/>
            <person name="Thang M."/>
        </authorList>
    </citation>
    <scope>NUCLEOTIDE SEQUENCE</scope>
</reference>
<reference evidence="2" key="2">
    <citation type="submission" date="2024-04" db="EMBL/GenBank/DDBJ databases">
        <authorList>
            <person name="Chen Y."/>
            <person name="Shah S."/>
            <person name="Dougan E. K."/>
            <person name="Thang M."/>
            <person name="Chan C."/>
        </authorList>
    </citation>
    <scope>NUCLEOTIDE SEQUENCE [LARGE SCALE GENOMIC DNA]</scope>
</reference>
<evidence type="ECO:0000313" key="1">
    <source>
        <dbReference type="EMBL" id="CAI4018437.1"/>
    </source>
</evidence>
<dbReference type="EMBL" id="CAMXCT030006694">
    <property type="protein sequence ID" value="CAL4805749.1"/>
    <property type="molecule type" value="Genomic_DNA"/>
</dbReference>
<dbReference type="AlphaFoldDB" id="A0A9P1GPA4"/>
<name>A0A9P1GPA4_9DINO</name>
<comment type="caution">
    <text evidence="1">The sequence shown here is derived from an EMBL/GenBank/DDBJ whole genome shotgun (WGS) entry which is preliminary data.</text>
</comment>